<protein>
    <recommendedName>
        <fullName evidence="4">Transposase</fullName>
    </recommendedName>
</protein>
<keyword evidence="3" id="KW-1185">Reference proteome</keyword>
<gene>
    <name evidence="2" type="ORF">SRIMR7_42230</name>
</gene>
<proteinExistence type="predicted"/>
<evidence type="ECO:0000256" key="1">
    <source>
        <dbReference type="SAM" id="Coils"/>
    </source>
</evidence>
<name>A0ABY3ZG56_STRRM</name>
<organism evidence="2 3">
    <name type="scientific">Streptomyces rimosus subsp. rimosus</name>
    <dbReference type="NCBI Taxonomy" id="132474"/>
    <lineage>
        <taxon>Bacteria</taxon>
        <taxon>Bacillati</taxon>
        <taxon>Actinomycetota</taxon>
        <taxon>Actinomycetes</taxon>
        <taxon>Kitasatosporales</taxon>
        <taxon>Streptomycetaceae</taxon>
        <taxon>Streptomyces</taxon>
    </lineage>
</organism>
<dbReference type="EMBL" id="CP094299">
    <property type="protein sequence ID" value="UNZ08791.1"/>
    <property type="molecule type" value="Genomic_DNA"/>
</dbReference>
<geneLocation type="plasmid" evidence="2 3">
    <name>pSRIMR7</name>
</geneLocation>
<evidence type="ECO:0000313" key="3">
    <source>
        <dbReference type="Proteomes" id="UP000829494"/>
    </source>
</evidence>
<reference evidence="2 3" key="1">
    <citation type="submission" date="2022-03" db="EMBL/GenBank/DDBJ databases">
        <title>Complete genome of Streptomyces rimosus ssp. rimosus R7 (=ATCC 10970).</title>
        <authorList>
            <person name="Beganovic S."/>
            <person name="Ruckert C."/>
            <person name="Busche T."/>
            <person name="Kalinowski J."/>
            <person name="Wittmann C."/>
        </authorList>
    </citation>
    <scope>NUCLEOTIDE SEQUENCE [LARGE SCALE GENOMIC DNA]</scope>
    <source>
        <strain evidence="2 3">R7</strain>
        <plasmid evidence="2 3">pSRIMR7</plasmid>
    </source>
</reference>
<accession>A0ABY3ZG56</accession>
<keyword evidence="2" id="KW-0614">Plasmid</keyword>
<feature type="coiled-coil region" evidence="1">
    <location>
        <begin position="88"/>
        <end position="173"/>
    </location>
</feature>
<keyword evidence="1" id="KW-0175">Coiled coil</keyword>
<evidence type="ECO:0000313" key="2">
    <source>
        <dbReference type="EMBL" id="UNZ08791.1"/>
    </source>
</evidence>
<dbReference type="GeneID" id="66860497"/>
<dbReference type="RefSeq" id="WP_030185081.1">
    <property type="nucleotide sequence ID" value="NZ_CP043496.1"/>
</dbReference>
<evidence type="ECO:0008006" key="4">
    <source>
        <dbReference type="Google" id="ProtNLM"/>
    </source>
</evidence>
<sequence>MTTTAMNDGRRVGSERRRDRVQAAVDAAVRAGTPLTAAAIARAAGVDRTFLYRHRDLLDQLHAAAREPAGPAPANGPTVTLASLRADLANATARNTRFLARIQQLEKRLSRTLGEQIWRASGLGAPADIEELQRTITQLEQKTVELTAALEEREAELEAARAANRELTRALNQQG</sequence>
<dbReference type="Proteomes" id="UP000829494">
    <property type="component" value="Plasmid pSRIMR7"/>
</dbReference>
<dbReference type="SUPFAM" id="SSF46689">
    <property type="entry name" value="Homeodomain-like"/>
    <property type="match status" value="1"/>
</dbReference>
<dbReference type="InterPro" id="IPR009057">
    <property type="entry name" value="Homeodomain-like_sf"/>
</dbReference>